<comment type="caution">
    <text evidence="2">The sequence shown here is derived from an EMBL/GenBank/DDBJ whole genome shotgun (WGS) entry which is preliminary data.</text>
</comment>
<dbReference type="EMBL" id="PDCK01000039">
    <property type="protein sequence ID" value="PRQ57424.1"/>
    <property type="molecule type" value="Genomic_DNA"/>
</dbReference>
<accession>A0A2P6SFG2</accession>
<dbReference type="Gramene" id="PRQ57424">
    <property type="protein sequence ID" value="PRQ57424"/>
    <property type="gene ID" value="RchiOBHm_Chr1g0348181"/>
</dbReference>
<evidence type="ECO:0000256" key="1">
    <source>
        <dbReference type="SAM" id="SignalP"/>
    </source>
</evidence>
<evidence type="ECO:0000313" key="2">
    <source>
        <dbReference type="EMBL" id="PRQ57424.1"/>
    </source>
</evidence>
<reference evidence="2 3" key="1">
    <citation type="journal article" date="2018" name="Nat. Genet.">
        <title>The Rosa genome provides new insights in the design of modern roses.</title>
        <authorList>
            <person name="Bendahmane M."/>
        </authorList>
    </citation>
    <scope>NUCLEOTIDE SEQUENCE [LARGE SCALE GENOMIC DNA]</scope>
    <source>
        <strain evidence="3">cv. Old Blush</strain>
    </source>
</reference>
<feature type="chain" id="PRO_5015122780" evidence="1">
    <location>
        <begin position="17"/>
        <end position="72"/>
    </location>
</feature>
<name>A0A2P6SFG2_ROSCH</name>
<sequence>MLSLFSTFTIISCILRIRLLVSNLFSDLFLFQVWILSDDLDLVDRLQVFYPRNSKSVPGVFSPPLYAFTHTV</sequence>
<proteinExistence type="predicted"/>
<dbReference type="Proteomes" id="UP000238479">
    <property type="component" value="Chromosome 1"/>
</dbReference>
<dbReference type="AlphaFoldDB" id="A0A2P6SFG2"/>
<feature type="signal peptide" evidence="1">
    <location>
        <begin position="1"/>
        <end position="16"/>
    </location>
</feature>
<gene>
    <name evidence="2" type="ORF">RchiOBHm_Chr1g0348181</name>
</gene>
<protein>
    <submittedName>
        <fullName evidence="2">Uncharacterized protein</fullName>
    </submittedName>
</protein>
<keyword evidence="3" id="KW-1185">Reference proteome</keyword>
<keyword evidence="1" id="KW-0732">Signal</keyword>
<organism evidence="2 3">
    <name type="scientific">Rosa chinensis</name>
    <name type="common">China rose</name>
    <dbReference type="NCBI Taxonomy" id="74649"/>
    <lineage>
        <taxon>Eukaryota</taxon>
        <taxon>Viridiplantae</taxon>
        <taxon>Streptophyta</taxon>
        <taxon>Embryophyta</taxon>
        <taxon>Tracheophyta</taxon>
        <taxon>Spermatophyta</taxon>
        <taxon>Magnoliopsida</taxon>
        <taxon>eudicotyledons</taxon>
        <taxon>Gunneridae</taxon>
        <taxon>Pentapetalae</taxon>
        <taxon>rosids</taxon>
        <taxon>fabids</taxon>
        <taxon>Rosales</taxon>
        <taxon>Rosaceae</taxon>
        <taxon>Rosoideae</taxon>
        <taxon>Rosoideae incertae sedis</taxon>
        <taxon>Rosa</taxon>
    </lineage>
</organism>
<evidence type="ECO:0000313" key="3">
    <source>
        <dbReference type="Proteomes" id="UP000238479"/>
    </source>
</evidence>